<reference evidence="1 2" key="1">
    <citation type="submission" date="2017-02" db="EMBL/GenBank/DDBJ databases">
        <title>Whole genome sequencing of Metallibacterium scheffleri DSM 24874 (T).</title>
        <authorList>
            <person name="Kumar S."/>
            <person name="Patil P."/>
            <person name="Patil P.B."/>
        </authorList>
    </citation>
    <scope>NUCLEOTIDE SEQUENCE [LARGE SCALE GENOMIC DNA]</scope>
    <source>
        <strain evidence="1 2">DSM 24874</strain>
    </source>
</reference>
<sequence>MNRGGMVWNKFLSARVPPANPGVMPMSTEEVPMRKTHFWLLAAGACIPAIALAAQPLLVHFDGRSLPMHETVRVEHTAAGPVQVHTWSWRSPQGNDSIVIERSNGDAAMPTWALQQMRAMQAQMAQMQAIETSMNRQMLMPLQMLSARQLQPLLLMPRGLIPVAYGQAIGPMPLFSPLLPTAVIIVPAPHTAPPASRAPQTQPPGIAV</sequence>
<evidence type="ECO:0000313" key="2">
    <source>
        <dbReference type="Proteomes" id="UP000307749"/>
    </source>
</evidence>
<keyword evidence="2" id="KW-1185">Reference proteome</keyword>
<dbReference type="EMBL" id="MWQO01000016">
    <property type="protein sequence ID" value="THD11145.1"/>
    <property type="molecule type" value="Genomic_DNA"/>
</dbReference>
<dbReference type="Proteomes" id="UP000307749">
    <property type="component" value="Unassembled WGS sequence"/>
</dbReference>
<dbReference type="AlphaFoldDB" id="A0A4S3KQ37"/>
<evidence type="ECO:0000313" key="1">
    <source>
        <dbReference type="EMBL" id="THD11145.1"/>
    </source>
</evidence>
<name>A0A4S3KQ37_9GAMM</name>
<comment type="caution">
    <text evidence="1">The sequence shown here is derived from an EMBL/GenBank/DDBJ whole genome shotgun (WGS) entry which is preliminary data.</text>
</comment>
<protein>
    <submittedName>
        <fullName evidence="1">Uncharacterized protein</fullName>
    </submittedName>
</protein>
<proteinExistence type="predicted"/>
<organism evidence="1 2">
    <name type="scientific">Metallibacterium scheffleri</name>
    <dbReference type="NCBI Taxonomy" id="993689"/>
    <lineage>
        <taxon>Bacteria</taxon>
        <taxon>Pseudomonadati</taxon>
        <taxon>Pseudomonadota</taxon>
        <taxon>Gammaproteobacteria</taxon>
        <taxon>Lysobacterales</taxon>
        <taxon>Rhodanobacteraceae</taxon>
        <taxon>Metallibacterium</taxon>
    </lineage>
</organism>
<gene>
    <name evidence="1" type="ORF">B1806_05375</name>
</gene>
<accession>A0A4S3KQ37</accession>